<sequence>MVPNAFSRAFVRQTIRNIDLYEIVLEQVIQSAALDTAWMSEETFQSATLNRHQRQHRLQVNLVARKSRLELELQEHLEKYFASWCHAFCEQMQDQLPREMKDIVYGYIFEDRICPIKERPEGWRFIPNPPADIENALSAMPSEKLRYHGHVADVHHVGEPTLRELGEFFYRVTTFSVWLNDHNDSFRFSYFLSERNDPWRIGPKMSDLARMFDFEIWPEERHSVNSFVRVCDTLGSVSRKLFIRVRLDLNLHALEGLGGMMSLMDTATDIVSAVEFLVNKGHDIMVTLEDQEIARPMVELRGAQLSAGALHDIIREMWQQC</sequence>
<dbReference type="Proteomes" id="UP000813461">
    <property type="component" value="Unassembled WGS sequence"/>
</dbReference>
<dbReference type="OrthoDB" id="3684889at2759"/>
<organism evidence="1 2">
    <name type="scientific">Paraphoma chrysanthemicola</name>
    <dbReference type="NCBI Taxonomy" id="798071"/>
    <lineage>
        <taxon>Eukaryota</taxon>
        <taxon>Fungi</taxon>
        <taxon>Dikarya</taxon>
        <taxon>Ascomycota</taxon>
        <taxon>Pezizomycotina</taxon>
        <taxon>Dothideomycetes</taxon>
        <taxon>Pleosporomycetidae</taxon>
        <taxon>Pleosporales</taxon>
        <taxon>Pleosporineae</taxon>
        <taxon>Phaeosphaeriaceae</taxon>
        <taxon>Paraphoma</taxon>
    </lineage>
</organism>
<proteinExistence type="predicted"/>
<evidence type="ECO:0000313" key="1">
    <source>
        <dbReference type="EMBL" id="KAH7070100.1"/>
    </source>
</evidence>
<accession>A0A8K0VRV4</accession>
<evidence type="ECO:0000313" key="2">
    <source>
        <dbReference type="Proteomes" id="UP000813461"/>
    </source>
</evidence>
<name>A0A8K0VRV4_9PLEO</name>
<reference evidence="1" key="1">
    <citation type="journal article" date="2021" name="Nat. Commun.">
        <title>Genetic determinants of endophytism in the Arabidopsis root mycobiome.</title>
        <authorList>
            <person name="Mesny F."/>
            <person name="Miyauchi S."/>
            <person name="Thiergart T."/>
            <person name="Pickel B."/>
            <person name="Atanasova L."/>
            <person name="Karlsson M."/>
            <person name="Huettel B."/>
            <person name="Barry K.W."/>
            <person name="Haridas S."/>
            <person name="Chen C."/>
            <person name="Bauer D."/>
            <person name="Andreopoulos W."/>
            <person name="Pangilinan J."/>
            <person name="LaButti K."/>
            <person name="Riley R."/>
            <person name="Lipzen A."/>
            <person name="Clum A."/>
            <person name="Drula E."/>
            <person name="Henrissat B."/>
            <person name="Kohler A."/>
            <person name="Grigoriev I.V."/>
            <person name="Martin F.M."/>
            <person name="Hacquard S."/>
        </authorList>
    </citation>
    <scope>NUCLEOTIDE SEQUENCE</scope>
    <source>
        <strain evidence="1">MPI-SDFR-AT-0120</strain>
    </source>
</reference>
<keyword evidence="2" id="KW-1185">Reference proteome</keyword>
<protein>
    <submittedName>
        <fullName evidence="1">Uncharacterized protein</fullName>
    </submittedName>
</protein>
<gene>
    <name evidence="1" type="ORF">FB567DRAFT_220279</name>
</gene>
<dbReference type="EMBL" id="JAGMVJ010000028">
    <property type="protein sequence ID" value="KAH7070100.1"/>
    <property type="molecule type" value="Genomic_DNA"/>
</dbReference>
<dbReference type="AlphaFoldDB" id="A0A8K0VRV4"/>
<comment type="caution">
    <text evidence="1">The sequence shown here is derived from an EMBL/GenBank/DDBJ whole genome shotgun (WGS) entry which is preliminary data.</text>
</comment>